<proteinExistence type="predicted"/>
<feature type="region of interest" description="Disordered" evidence="1">
    <location>
        <begin position="110"/>
        <end position="136"/>
    </location>
</feature>
<evidence type="ECO:0000313" key="2">
    <source>
        <dbReference type="EMBL" id="KAL1844945.1"/>
    </source>
</evidence>
<sequence length="175" mass="19209">MAHLGTWDVRRKVDVSKSLSASAPKYRRYADASSFDPALRCIAFHVRYVVRREFPGVLLASPTHLLRRQPSQTGHVSKPVASVFAVRWRPGNSGIGPRAVWLAAGGRSSSRTGLRVEDGWNSPSEGLASADAEEGGPQRSVFKLEELIHLYRTSSRLDLAATPGSMQIKRSISKK</sequence>
<comment type="caution">
    <text evidence="2">The sequence shown here is derived from an EMBL/GenBank/DDBJ whole genome shotgun (WGS) entry which is preliminary data.</text>
</comment>
<evidence type="ECO:0000313" key="3">
    <source>
        <dbReference type="Proteomes" id="UP001586593"/>
    </source>
</evidence>
<gene>
    <name evidence="2" type="ORF">VTK73DRAFT_1458</name>
</gene>
<evidence type="ECO:0000256" key="1">
    <source>
        <dbReference type="SAM" id="MobiDB-lite"/>
    </source>
</evidence>
<dbReference type="Proteomes" id="UP001586593">
    <property type="component" value="Unassembled WGS sequence"/>
</dbReference>
<keyword evidence="3" id="KW-1185">Reference proteome</keyword>
<name>A0ABR3VTE4_9PEZI</name>
<protein>
    <submittedName>
        <fullName evidence="2">Uncharacterized protein</fullName>
    </submittedName>
</protein>
<accession>A0ABR3VTE4</accession>
<dbReference type="EMBL" id="JAZHXJ010001358">
    <property type="protein sequence ID" value="KAL1844945.1"/>
    <property type="molecule type" value="Genomic_DNA"/>
</dbReference>
<reference evidence="2 3" key="1">
    <citation type="journal article" date="2024" name="Commun. Biol.">
        <title>Comparative genomic analysis of thermophilic fungi reveals convergent evolutionary adaptations and gene losses.</title>
        <authorList>
            <person name="Steindorff A.S."/>
            <person name="Aguilar-Pontes M.V."/>
            <person name="Robinson A.J."/>
            <person name="Andreopoulos B."/>
            <person name="LaButti K."/>
            <person name="Kuo A."/>
            <person name="Mondo S."/>
            <person name="Riley R."/>
            <person name="Otillar R."/>
            <person name="Haridas S."/>
            <person name="Lipzen A."/>
            <person name="Grimwood J."/>
            <person name="Schmutz J."/>
            <person name="Clum A."/>
            <person name="Reid I.D."/>
            <person name="Moisan M.C."/>
            <person name="Butler G."/>
            <person name="Nguyen T.T.M."/>
            <person name="Dewar K."/>
            <person name="Conant G."/>
            <person name="Drula E."/>
            <person name="Henrissat B."/>
            <person name="Hansel C."/>
            <person name="Singer S."/>
            <person name="Hutchinson M.I."/>
            <person name="de Vries R.P."/>
            <person name="Natvig D.O."/>
            <person name="Powell A.J."/>
            <person name="Tsang A."/>
            <person name="Grigoriev I.V."/>
        </authorList>
    </citation>
    <scope>NUCLEOTIDE SEQUENCE [LARGE SCALE GENOMIC DNA]</scope>
    <source>
        <strain evidence="2 3">ATCC 24622</strain>
    </source>
</reference>
<organism evidence="2 3">
    <name type="scientific">Phialemonium thermophilum</name>
    <dbReference type="NCBI Taxonomy" id="223376"/>
    <lineage>
        <taxon>Eukaryota</taxon>
        <taxon>Fungi</taxon>
        <taxon>Dikarya</taxon>
        <taxon>Ascomycota</taxon>
        <taxon>Pezizomycotina</taxon>
        <taxon>Sordariomycetes</taxon>
        <taxon>Sordariomycetidae</taxon>
        <taxon>Cephalothecales</taxon>
        <taxon>Cephalothecaceae</taxon>
        <taxon>Phialemonium</taxon>
    </lineage>
</organism>